<dbReference type="GO" id="GO:0008270">
    <property type="term" value="F:zinc ion binding"/>
    <property type="evidence" value="ECO:0007669"/>
    <property type="project" value="UniProtKB-KW"/>
</dbReference>
<dbReference type="InterPro" id="IPR011125">
    <property type="entry name" value="Znf_HypF"/>
</dbReference>
<comment type="pathway">
    <text evidence="1 8">Protein modification; [NiFe] hydrogenase maturation.</text>
</comment>
<evidence type="ECO:0000256" key="4">
    <source>
        <dbReference type="ARBA" id="ARBA00022723"/>
    </source>
</evidence>
<dbReference type="InterPro" id="IPR001792">
    <property type="entry name" value="Acylphosphatase-like_dom"/>
</dbReference>
<dbReference type="InterPro" id="IPR055128">
    <property type="entry name" value="HypF_C_2"/>
</dbReference>
<comment type="caution">
    <text evidence="12">The sequence shown here is derived from an EMBL/GenBank/DDBJ whole genome shotgun (WGS) entry which is preliminary data.</text>
</comment>
<dbReference type="Gene3D" id="3.90.870.50">
    <property type="match status" value="1"/>
</dbReference>
<name>A0A178K1V3_9GAMM</name>
<evidence type="ECO:0000256" key="8">
    <source>
        <dbReference type="PIRNR" id="PIRNR006256"/>
    </source>
</evidence>
<evidence type="ECO:0000313" key="13">
    <source>
        <dbReference type="Proteomes" id="UP000078503"/>
    </source>
</evidence>
<comment type="catalytic activity">
    <reaction evidence="7 8">
        <text>C-terminal L-cysteinyl-[HypE protein] + carbamoyl phosphate + ATP + H2O = C-terminal S-carboxamide-L-cysteinyl-[HypE protein] + AMP + phosphate + diphosphate + H(+)</text>
        <dbReference type="Rhea" id="RHEA:55636"/>
        <dbReference type="Rhea" id="RHEA-COMP:14247"/>
        <dbReference type="Rhea" id="RHEA-COMP:14392"/>
        <dbReference type="ChEBI" id="CHEBI:15377"/>
        <dbReference type="ChEBI" id="CHEBI:15378"/>
        <dbReference type="ChEBI" id="CHEBI:30616"/>
        <dbReference type="ChEBI" id="CHEBI:33019"/>
        <dbReference type="ChEBI" id="CHEBI:43474"/>
        <dbReference type="ChEBI" id="CHEBI:58228"/>
        <dbReference type="ChEBI" id="CHEBI:76913"/>
        <dbReference type="ChEBI" id="CHEBI:139126"/>
        <dbReference type="ChEBI" id="CHEBI:456215"/>
    </reaction>
</comment>
<evidence type="ECO:0000256" key="6">
    <source>
        <dbReference type="ARBA" id="ARBA00022833"/>
    </source>
</evidence>
<dbReference type="GO" id="GO:0016874">
    <property type="term" value="F:ligase activity"/>
    <property type="evidence" value="ECO:0007669"/>
    <property type="project" value="UniProtKB-UniRule"/>
</dbReference>
<dbReference type="Pfam" id="PF00708">
    <property type="entry name" value="Acylphosphatase"/>
    <property type="match status" value="1"/>
</dbReference>
<dbReference type="Gene3D" id="3.30.110.120">
    <property type="match status" value="1"/>
</dbReference>
<keyword evidence="9" id="KW-0378">Hydrolase</keyword>
<dbReference type="SUPFAM" id="SSF54975">
    <property type="entry name" value="Acylphosphatase/BLUF domain-like"/>
    <property type="match status" value="1"/>
</dbReference>
<feature type="domain" description="YrdC-like" evidence="11">
    <location>
        <begin position="202"/>
        <end position="394"/>
    </location>
</feature>
<sequence length="787" mass="87838">MDRIRLLIHVTGIVQGVGFRPFIYKLAKQHGIVGYVLNNGEGVSIEAEGENKAVTTFYDAITTLAPPLSRIDSITATSIAVKNDRHFDITESDASQSATACVSPDQGVCEACLADIKDPTNRHYRYPFTNCTHCGPRYTLIKQLPYDRKQTSMAKFAMCPSCAAAYADPEDRRYHAQPVSCPDCGPWVSYYHGDQRLECEQYAAIEATAQALAQGKIIAVKGIGGFHLMCNATDETVVAKLRQRKRRQRKPLAVMMKDSKQAKQFVEGSEQEWQLVESQQRPITLFRKKESSTSTTCQQRIASNVAPNIPYLGVMLPYTPLHYLLFELIDFPLIATSANISGFPILSSREQIFTQLSDVIDGVLDHNREIVHCCDDSLVQVAGGRRQTLRLARGYAPYTFSLPQKLSQPILAVGAQQKVTFSLGFADQGIVSPHIGDMEGLDMQQHYQQMLDGFQHIYQAYPSTLVCDKHPSYMTTQWAQNYSEQHQAQLLQLQHHHAHIVAVMAEHQTTETVLGFAFDGTGFGDDHQVWGGEVLVADHQQAERVWHLRPFRLIGGEKAIKEPYRILLGLLLEYYSFEQILAFQLAAFRNVPPSVLANLHRLWQAGQNSPYTTSFGRLVDAFTCLLGLVEKVDYEGECGMRLEALALDAKPYSKHLHSGDNLGFSLENQGVIDPHPLLSNAIDVLVTMGANGTETAHQSPSNQSIKADLANQFFDATVAMMAHISSLYPEYPVVVSGGVFQNRVLMDRLDQNFKQQCRRLLTSEYIPLNDGGIAMGQLWYGIHAQKH</sequence>
<dbReference type="PANTHER" id="PTHR42959">
    <property type="entry name" value="CARBAMOYLTRANSFERASE"/>
    <property type="match status" value="1"/>
</dbReference>
<keyword evidence="4" id="KW-0479">Metal-binding</keyword>
<evidence type="ECO:0000256" key="2">
    <source>
        <dbReference type="ARBA" id="ARBA00008097"/>
    </source>
</evidence>
<gene>
    <name evidence="12" type="ORF">A3K86_20300</name>
</gene>
<dbReference type="STRING" id="858640.A3K86_20300"/>
<dbReference type="InterPro" id="IPR051060">
    <property type="entry name" value="Carbamoyltrans_HypF-like"/>
</dbReference>
<organism evidence="12 13">
    <name type="scientific">Photobacterium jeanii</name>
    <dbReference type="NCBI Taxonomy" id="858640"/>
    <lineage>
        <taxon>Bacteria</taxon>
        <taxon>Pseudomonadati</taxon>
        <taxon>Pseudomonadota</taxon>
        <taxon>Gammaproteobacteria</taxon>
        <taxon>Vibrionales</taxon>
        <taxon>Vibrionaceae</taxon>
        <taxon>Photobacterium</taxon>
    </lineage>
</organism>
<dbReference type="GO" id="GO:0051604">
    <property type="term" value="P:protein maturation"/>
    <property type="evidence" value="ECO:0007669"/>
    <property type="project" value="TreeGrafter"/>
</dbReference>
<keyword evidence="3" id="KW-0436">Ligase</keyword>
<feature type="domain" description="Acylphosphatase-like" evidence="10">
    <location>
        <begin position="5"/>
        <end position="91"/>
    </location>
</feature>
<dbReference type="InterPro" id="IPR004421">
    <property type="entry name" value="Carbamoyltransferase_HypF"/>
</dbReference>
<dbReference type="Pfam" id="PF22521">
    <property type="entry name" value="HypF_C_2"/>
    <property type="match status" value="1"/>
</dbReference>
<dbReference type="AlphaFoldDB" id="A0A178K1V3"/>
<comment type="catalytic activity">
    <reaction evidence="9">
        <text>an acyl phosphate + H2O = a carboxylate + phosphate + H(+)</text>
        <dbReference type="Rhea" id="RHEA:14965"/>
        <dbReference type="ChEBI" id="CHEBI:15377"/>
        <dbReference type="ChEBI" id="CHEBI:15378"/>
        <dbReference type="ChEBI" id="CHEBI:29067"/>
        <dbReference type="ChEBI" id="CHEBI:43474"/>
        <dbReference type="ChEBI" id="CHEBI:59918"/>
        <dbReference type="EC" id="3.6.1.7"/>
    </reaction>
</comment>
<keyword evidence="13" id="KW-1185">Reference proteome</keyword>
<dbReference type="UniPathway" id="UPA00335"/>
<accession>A0A178K1V3</accession>
<evidence type="ECO:0000256" key="7">
    <source>
        <dbReference type="ARBA" id="ARBA00048220"/>
    </source>
</evidence>
<dbReference type="Pfam" id="PF01300">
    <property type="entry name" value="Sua5_yciO_yrdC"/>
    <property type="match status" value="1"/>
</dbReference>
<dbReference type="EMBL" id="LVHF01000033">
    <property type="protein sequence ID" value="OAN11298.1"/>
    <property type="molecule type" value="Genomic_DNA"/>
</dbReference>
<dbReference type="PIRSF" id="PIRSF006256">
    <property type="entry name" value="CMPcnvr_hdrg_mat"/>
    <property type="match status" value="1"/>
</dbReference>
<dbReference type="PROSITE" id="PS51160">
    <property type="entry name" value="ACYLPHOSPHATASE_3"/>
    <property type="match status" value="1"/>
</dbReference>
<dbReference type="PROSITE" id="PS00150">
    <property type="entry name" value="ACYLPHOSPHATASE_1"/>
    <property type="match status" value="1"/>
</dbReference>
<keyword evidence="6" id="KW-0862">Zinc</keyword>
<evidence type="ECO:0000256" key="5">
    <source>
        <dbReference type="ARBA" id="ARBA00022771"/>
    </source>
</evidence>
<dbReference type="Proteomes" id="UP000078503">
    <property type="component" value="Unassembled WGS sequence"/>
</dbReference>
<dbReference type="InterPro" id="IPR006070">
    <property type="entry name" value="Sua5-like_dom"/>
</dbReference>
<feature type="active site" evidence="9">
    <location>
        <position position="38"/>
    </location>
</feature>
<dbReference type="Pfam" id="PF07503">
    <property type="entry name" value="zf-HYPF"/>
    <property type="match status" value="2"/>
</dbReference>
<dbReference type="PROSITE" id="PS51163">
    <property type="entry name" value="YRDC"/>
    <property type="match status" value="1"/>
</dbReference>
<comment type="similarity">
    <text evidence="2 8">Belongs to the carbamoyltransferase HypF family.</text>
</comment>
<evidence type="ECO:0000256" key="1">
    <source>
        <dbReference type="ARBA" id="ARBA00004711"/>
    </source>
</evidence>
<comment type="function">
    <text evidence="8">Involved in the maturation of [NiFe] hydrogenases. Along with HypE, it catalyzes the synthesis of the CN ligands of the active site iron of [NiFe]-hydrogenases. HypF functions as a carbamoyl transferase using carbamoylphosphate as a substrate and transferring the carboxamido moiety in an ATP-dependent reaction to the thiolate of the C-terminal cysteine of HypE yielding a protein-S-carboxamide.</text>
</comment>
<evidence type="ECO:0000256" key="9">
    <source>
        <dbReference type="PROSITE-ProRule" id="PRU00520"/>
    </source>
</evidence>
<dbReference type="Gene3D" id="3.30.420.40">
    <property type="match status" value="1"/>
</dbReference>
<dbReference type="NCBIfam" id="TIGR00143">
    <property type="entry name" value="hypF"/>
    <property type="match status" value="1"/>
</dbReference>
<reference evidence="12 13" key="1">
    <citation type="submission" date="2016-03" db="EMBL/GenBank/DDBJ databases">
        <title>Photobacterium proteolyticum sp. nov. a protease producing bacterium isolated from ocean sediments of Laizhou Bay.</title>
        <authorList>
            <person name="Li Y."/>
        </authorList>
    </citation>
    <scope>NUCLEOTIDE SEQUENCE [LARGE SCALE GENOMIC DNA]</scope>
    <source>
        <strain evidence="12 13">R-40508</strain>
    </source>
</reference>
<evidence type="ECO:0000313" key="12">
    <source>
        <dbReference type="EMBL" id="OAN11298.1"/>
    </source>
</evidence>
<dbReference type="InterPro" id="IPR017968">
    <property type="entry name" value="Acylphosphatase_CS"/>
</dbReference>
<dbReference type="EC" id="6.2.-.-" evidence="8"/>
<protein>
    <recommendedName>
        <fullName evidence="8">Carbamoyltransferase HypF</fullName>
        <ecNumber evidence="8">6.2.-.-</ecNumber>
    </recommendedName>
</protein>
<evidence type="ECO:0000259" key="11">
    <source>
        <dbReference type="PROSITE" id="PS51163"/>
    </source>
</evidence>
<dbReference type="SUPFAM" id="SSF55821">
    <property type="entry name" value="YrdC/RibB"/>
    <property type="match status" value="1"/>
</dbReference>
<dbReference type="RefSeq" id="WP_068335817.1">
    <property type="nucleotide sequence ID" value="NZ_LVHF01000033.1"/>
</dbReference>
<keyword evidence="5" id="KW-0863">Zinc-finger</keyword>
<dbReference type="GO" id="GO:0016743">
    <property type="term" value="F:carboxyl- or carbamoyltransferase activity"/>
    <property type="evidence" value="ECO:0007669"/>
    <property type="project" value="UniProtKB-UniRule"/>
</dbReference>
<dbReference type="GO" id="GO:0003725">
    <property type="term" value="F:double-stranded RNA binding"/>
    <property type="evidence" value="ECO:0007669"/>
    <property type="project" value="InterPro"/>
</dbReference>
<dbReference type="GO" id="GO:0003998">
    <property type="term" value="F:acylphosphatase activity"/>
    <property type="evidence" value="ECO:0007669"/>
    <property type="project" value="UniProtKB-EC"/>
</dbReference>
<dbReference type="InterPro" id="IPR041440">
    <property type="entry name" value="HypF_C"/>
</dbReference>
<proteinExistence type="inferred from homology"/>
<dbReference type="OrthoDB" id="9808093at2"/>
<dbReference type="InterPro" id="IPR036046">
    <property type="entry name" value="Acylphosphatase-like_dom_sf"/>
</dbReference>
<evidence type="ECO:0000256" key="3">
    <source>
        <dbReference type="ARBA" id="ARBA00022598"/>
    </source>
</evidence>
<evidence type="ECO:0000259" key="10">
    <source>
        <dbReference type="PROSITE" id="PS51160"/>
    </source>
</evidence>
<dbReference type="PANTHER" id="PTHR42959:SF1">
    <property type="entry name" value="CARBAMOYLTRANSFERASE HYPF"/>
    <property type="match status" value="1"/>
</dbReference>
<dbReference type="Pfam" id="PF17788">
    <property type="entry name" value="HypF_C"/>
    <property type="match status" value="1"/>
</dbReference>
<dbReference type="InterPro" id="IPR017945">
    <property type="entry name" value="DHBP_synth_RibB-like_a/b_dom"/>
</dbReference>
<dbReference type="Gene3D" id="3.30.420.360">
    <property type="match status" value="1"/>
</dbReference>
<feature type="active site" evidence="9">
    <location>
        <position position="20"/>
    </location>
</feature>